<feature type="chain" id="PRO_5044532947" description="Pectin acetylesterase" evidence="6">
    <location>
        <begin position="25"/>
        <end position="78"/>
    </location>
</feature>
<dbReference type="EC" id="3.1.1.-" evidence="6"/>
<comment type="caution">
    <text evidence="7">The sequence shown here is derived from an EMBL/GenBank/DDBJ whole genome shotgun (WGS) entry which is preliminary data.</text>
</comment>
<protein>
    <recommendedName>
        <fullName evidence="6">Pectin acetylesterase</fullName>
        <ecNumber evidence="6">3.1.1.-</ecNumber>
    </recommendedName>
</protein>
<evidence type="ECO:0000256" key="3">
    <source>
        <dbReference type="ARBA" id="ARBA00005784"/>
    </source>
</evidence>
<feature type="signal peptide" evidence="6">
    <location>
        <begin position="1"/>
        <end position="24"/>
    </location>
</feature>
<keyword evidence="6" id="KW-0732">Signal</keyword>
<dbReference type="AlphaFoldDB" id="A0ABD1MDQ5"/>
<dbReference type="Pfam" id="PF03283">
    <property type="entry name" value="PAE"/>
    <property type="match status" value="1"/>
</dbReference>
<gene>
    <name evidence="7" type="ORF">Fmac_015141</name>
</gene>
<keyword evidence="6" id="KW-0964">Secreted</keyword>
<evidence type="ECO:0000256" key="6">
    <source>
        <dbReference type="RuleBase" id="RU363114"/>
    </source>
</evidence>
<keyword evidence="8" id="KW-1185">Reference proteome</keyword>
<evidence type="ECO:0000256" key="5">
    <source>
        <dbReference type="ARBA" id="ARBA00023316"/>
    </source>
</evidence>
<dbReference type="GO" id="GO:0071555">
    <property type="term" value="P:cell wall organization"/>
    <property type="evidence" value="ECO:0007669"/>
    <property type="project" value="UniProtKB-KW"/>
</dbReference>
<dbReference type="GO" id="GO:0016787">
    <property type="term" value="F:hydrolase activity"/>
    <property type="evidence" value="ECO:0007669"/>
    <property type="project" value="UniProtKB-KW"/>
</dbReference>
<comment type="similarity">
    <text evidence="3 6">Belongs to the pectinacetylesterase family.</text>
</comment>
<name>A0ABD1MDQ5_9FABA</name>
<sequence length="78" mass="8724">MESSRIRQLLNLLVCAQLLLKGEGYFIPKTLVENAVSKGADFYNWNRVKVRYCDGSSFTGDVEEVNSVSFAEFKGIGN</sequence>
<evidence type="ECO:0000313" key="8">
    <source>
        <dbReference type="Proteomes" id="UP001603857"/>
    </source>
</evidence>
<evidence type="ECO:0000256" key="1">
    <source>
        <dbReference type="ARBA" id="ARBA00003534"/>
    </source>
</evidence>
<organism evidence="7 8">
    <name type="scientific">Flemingia macrophylla</name>
    <dbReference type="NCBI Taxonomy" id="520843"/>
    <lineage>
        <taxon>Eukaryota</taxon>
        <taxon>Viridiplantae</taxon>
        <taxon>Streptophyta</taxon>
        <taxon>Embryophyta</taxon>
        <taxon>Tracheophyta</taxon>
        <taxon>Spermatophyta</taxon>
        <taxon>Magnoliopsida</taxon>
        <taxon>eudicotyledons</taxon>
        <taxon>Gunneridae</taxon>
        <taxon>Pentapetalae</taxon>
        <taxon>rosids</taxon>
        <taxon>fabids</taxon>
        <taxon>Fabales</taxon>
        <taxon>Fabaceae</taxon>
        <taxon>Papilionoideae</taxon>
        <taxon>50 kb inversion clade</taxon>
        <taxon>NPAAA clade</taxon>
        <taxon>indigoferoid/millettioid clade</taxon>
        <taxon>Phaseoleae</taxon>
        <taxon>Flemingia</taxon>
    </lineage>
</organism>
<reference evidence="7 8" key="1">
    <citation type="submission" date="2024-08" db="EMBL/GenBank/DDBJ databases">
        <title>Insights into the chromosomal genome structure of Flemingia macrophylla.</title>
        <authorList>
            <person name="Ding Y."/>
            <person name="Zhao Y."/>
            <person name="Bi W."/>
            <person name="Wu M."/>
            <person name="Zhao G."/>
            <person name="Gong Y."/>
            <person name="Li W."/>
            <person name="Zhang P."/>
        </authorList>
    </citation>
    <scope>NUCLEOTIDE SEQUENCE [LARGE SCALE GENOMIC DNA]</scope>
    <source>
        <strain evidence="7">DYQJB</strain>
        <tissue evidence="7">Leaf</tissue>
    </source>
</reference>
<evidence type="ECO:0000256" key="2">
    <source>
        <dbReference type="ARBA" id="ARBA00004191"/>
    </source>
</evidence>
<evidence type="ECO:0000313" key="7">
    <source>
        <dbReference type="EMBL" id="KAL2333928.1"/>
    </source>
</evidence>
<comment type="function">
    <text evidence="1 6">Hydrolyzes acetyl esters in homogalacturonan regions of pectin. In type I primary cell wall, galacturonic acid residues of pectin can be acetylated at the O-2 and O-3 positions. Decreasing the degree of acetylation of pectin gels in vitro alters their physical properties.</text>
</comment>
<dbReference type="Proteomes" id="UP001603857">
    <property type="component" value="Unassembled WGS sequence"/>
</dbReference>
<comment type="subcellular location">
    <subcellularLocation>
        <location evidence="2 6">Secreted</location>
        <location evidence="2 6">Cell wall</location>
    </subcellularLocation>
</comment>
<dbReference type="PANTHER" id="PTHR21562:SF93">
    <property type="entry name" value="PECTIN ACETYLESTERASE 8"/>
    <property type="match status" value="1"/>
</dbReference>
<dbReference type="EMBL" id="JBGMDY010000005">
    <property type="protein sequence ID" value="KAL2333928.1"/>
    <property type="molecule type" value="Genomic_DNA"/>
</dbReference>
<proteinExistence type="inferred from homology"/>
<accession>A0ABD1MDQ5</accession>
<dbReference type="PANTHER" id="PTHR21562">
    <property type="entry name" value="NOTUM-RELATED"/>
    <property type="match status" value="1"/>
</dbReference>
<keyword evidence="6" id="KW-0378">Hydrolase</keyword>
<dbReference type="InterPro" id="IPR004963">
    <property type="entry name" value="PAE/NOTUM"/>
</dbReference>
<keyword evidence="4 6" id="KW-0134">Cell wall</keyword>
<evidence type="ECO:0000256" key="4">
    <source>
        <dbReference type="ARBA" id="ARBA00022512"/>
    </source>
</evidence>
<keyword evidence="5 6" id="KW-0961">Cell wall biogenesis/degradation</keyword>